<keyword evidence="3" id="KW-1185">Reference proteome</keyword>
<dbReference type="Proteomes" id="UP000189911">
    <property type="component" value="Chromosome F"/>
</dbReference>
<keyword evidence="1" id="KW-1133">Transmembrane helix</keyword>
<name>A0A1G4KBT0_9SACH</name>
<evidence type="ECO:0000256" key="1">
    <source>
        <dbReference type="SAM" id="Phobius"/>
    </source>
</evidence>
<reference evidence="3" key="1">
    <citation type="submission" date="2016-03" db="EMBL/GenBank/DDBJ databases">
        <authorList>
            <person name="Devillers Hugo."/>
        </authorList>
    </citation>
    <scope>NUCLEOTIDE SEQUENCE [LARGE SCALE GENOMIC DNA]</scope>
</reference>
<protein>
    <submittedName>
        <fullName evidence="2">LANO_0F13388g1_1</fullName>
    </submittedName>
</protein>
<keyword evidence="1" id="KW-0472">Membrane</keyword>
<dbReference type="AlphaFoldDB" id="A0A1G4KBT0"/>
<evidence type="ECO:0000313" key="2">
    <source>
        <dbReference type="EMBL" id="SCV01759.1"/>
    </source>
</evidence>
<dbReference type="EMBL" id="LT598452">
    <property type="protein sequence ID" value="SCV01759.1"/>
    <property type="molecule type" value="Genomic_DNA"/>
</dbReference>
<sequence>MNVGMNGLQACCRRYFFKTSSTASICRRLMSQNSRDPRHVFTDPSNNEILDSKHFFTNPGHALHTDEEVITTTIQQSIRTQRRKRVKHISSAFIVAVLGTIFGYSVAYKVLYLNEESFIPAYPVSKTRNFSHDELKFINTEEIKKIAEYKLLEKLSMHPMIKEEYGVPLHKSPGVPLKSHDFLVWHEDPNPCLAGFLIAPYNCPKDQFKWHTVPFLFKWRIVNRSINFTDFADRLLGRFGLGTSDLFQVVNPDHEIGEYKYERPIQHTKNHRISNVWFMGEMDLGKNDMIVFKGKYHIDVNVRQVDLLRKEGDKLVRYVLYQADEK</sequence>
<feature type="transmembrane region" description="Helical" evidence="1">
    <location>
        <begin position="89"/>
        <end position="108"/>
    </location>
</feature>
<dbReference type="OrthoDB" id="4058511at2759"/>
<evidence type="ECO:0000313" key="3">
    <source>
        <dbReference type="Proteomes" id="UP000189911"/>
    </source>
</evidence>
<proteinExistence type="predicted"/>
<organism evidence="2 3">
    <name type="scientific">Lachancea nothofagi CBS 11611</name>
    <dbReference type="NCBI Taxonomy" id="1266666"/>
    <lineage>
        <taxon>Eukaryota</taxon>
        <taxon>Fungi</taxon>
        <taxon>Dikarya</taxon>
        <taxon>Ascomycota</taxon>
        <taxon>Saccharomycotina</taxon>
        <taxon>Saccharomycetes</taxon>
        <taxon>Saccharomycetales</taxon>
        <taxon>Saccharomycetaceae</taxon>
        <taxon>Lachancea</taxon>
    </lineage>
</organism>
<accession>A0A1G4KBT0</accession>
<keyword evidence="1" id="KW-0812">Transmembrane</keyword>
<gene>
    <name evidence="2" type="ORF">LANO_0F13388G</name>
</gene>